<comment type="caution">
    <text evidence="1">The sequence shown here is derived from an EMBL/GenBank/DDBJ whole genome shotgun (WGS) entry which is preliminary data.</text>
</comment>
<sequence>MWVYERLTGGGGMIQFQKLQPKGDTVVDHTPLPKVAITTECGLTPTWLHLIGQGLCP</sequence>
<name>A0A0L0NRX7_CANAR</name>
<evidence type="ECO:0000313" key="1">
    <source>
        <dbReference type="EMBL" id="KND96917.1"/>
    </source>
</evidence>
<gene>
    <name evidence="1" type="ORF">QG37_06792</name>
</gene>
<organism evidence="1 2">
    <name type="scientific">Candidozyma auris</name>
    <name type="common">Yeast</name>
    <name type="synonym">Candida auris</name>
    <dbReference type="NCBI Taxonomy" id="498019"/>
    <lineage>
        <taxon>Eukaryota</taxon>
        <taxon>Fungi</taxon>
        <taxon>Dikarya</taxon>
        <taxon>Ascomycota</taxon>
        <taxon>Saccharomycotina</taxon>
        <taxon>Pichiomycetes</taxon>
        <taxon>Metschnikowiaceae</taxon>
        <taxon>Candidozyma</taxon>
    </lineage>
</organism>
<dbReference type="VEuPathDB" id="FungiDB:QG37_06792"/>
<dbReference type="AlphaFoldDB" id="A0A0L0NRX7"/>
<proteinExistence type="predicted"/>
<evidence type="ECO:0000313" key="2">
    <source>
        <dbReference type="Proteomes" id="UP000037122"/>
    </source>
</evidence>
<protein>
    <submittedName>
        <fullName evidence="1">Uncharacterized protein</fullName>
    </submittedName>
</protein>
<dbReference type="EMBL" id="LGST01000048">
    <property type="protein sequence ID" value="KND96917.1"/>
    <property type="molecule type" value="Genomic_DNA"/>
</dbReference>
<accession>A0A0L0NRX7</accession>
<dbReference type="Proteomes" id="UP000037122">
    <property type="component" value="Unassembled WGS sequence"/>
</dbReference>
<reference evidence="2" key="1">
    <citation type="journal article" date="2015" name="BMC Genomics">
        <title>Draft genome of a commonly misdiagnosed multidrug resistant pathogen Candida auris.</title>
        <authorList>
            <person name="Chatterjee S."/>
            <person name="Alampalli S.V."/>
            <person name="Nageshan R.K."/>
            <person name="Chettiar S.T."/>
            <person name="Joshi S."/>
            <person name="Tatu U.S."/>
        </authorList>
    </citation>
    <scope>NUCLEOTIDE SEQUENCE [LARGE SCALE GENOMIC DNA]</scope>
    <source>
        <strain evidence="2">6684</strain>
    </source>
</reference>